<evidence type="ECO:0000256" key="1">
    <source>
        <dbReference type="SAM" id="MobiDB-lite"/>
    </source>
</evidence>
<dbReference type="AlphaFoldDB" id="A0A165L7P3"/>
<accession>A0A165L7P3</accession>
<sequence>MLNEQPDYLTAASTLADANDVRVYDQLLRTVEADHDVQQHLDLVGQNVDQGIRHCASIDRLLNAISSATHARLRTSPTDLSGTSFAHSAWPARSVWGRCDKTAPSGDFMRVGVKPDHAAWLESGDEPYTTKQFAFQWSSIISCGAVTTDPENMAQAKNSLFTLRHYRPDMHVVHGFHVCIGTKMLRLLSVDARGLYTSPEIAVNNLIAWFTHVYLVYLSHAIRYRYLASRRLKAMMKEAVTYSVPLRFESGEEHIVFSPFFAKAPPGSTTTVGAVLRLEQDLSVDKIPATALRKAWDLECRGILKLSFSHLGAPARELHMYDEVHKDGWMDGVTRHRSCSLVHPARELPDRQKPDKSVKLEPLFLDSVGDPLTECSTAFELLSAMVDALYTMEEMYVDGEVKHRDISLRNFLVHPRHHATAKEPIKSNPQHCIEWILRRAQDRAHAADPLSASQPPPATLPEPRRKCLLTDLGNAATVAVEKEMMEKEHAFERTGTPMFMATEAFEKPNRTWERQRWAQDVIDVLFRELETKPLFDEEAVMNDAFRPRPTREVVYDRKLFTERLLALERMSLEMLKHNLDEINASASVARPHLPWFDADSCFSVFWYVFVRLVPKAVEEDDTHRTMNQLASDFVTRMHRADGVENHRAVFLPDPTMLHEKLQPLGKYFKHMATYLYKVPWSLFDAETFPPEHAFVALRRIVLNCLLSPDPKVQEALHVQLSNKPRVCLVDPFLPSTSHLEATMDTTAFSKRIPVSAGWEKRKRNIGEVDGANEDERDEQRSKLQVNASPSTAGTVCFAKVESNPPDAGCTIRMQMEASRRWGSAVGIKRTVTLDTVQHEPAEGPPEDHVMTENS</sequence>
<feature type="region of interest" description="Disordered" evidence="1">
    <location>
        <begin position="835"/>
        <end position="854"/>
    </location>
</feature>
<dbReference type="Gene3D" id="1.10.510.10">
    <property type="entry name" value="Transferase(Phosphotransferase) domain 1"/>
    <property type="match status" value="1"/>
</dbReference>
<dbReference type="InParanoid" id="A0A165L7P3"/>
<evidence type="ECO:0000259" key="2">
    <source>
        <dbReference type="Pfam" id="PF17667"/>
    </source>
</evidence>
<dbReference type="Proteomes" id="UP000077266">
    <property type="component" value="Unassembled WGS sequence"/>
</dbReference>
<feature type="compositionally biased region" description="Basic and acidic residues" evidence="1">
    <location>
        <begin position="836"/>
        <end position="854"/>
    </location>
</feature>
<reference evidence="3 4" key="1">
    <citation type="journal article" date="2016" name="Mol. Biol. Evol.">
        <title>Comparative Genomics of Early-Diverging Mushroom-Forming Fungi Provides Insights into the Origins of Lignocellulose Decay Capabilities.</title>
        <authorList>
            <person name="Nagy L.G."/>
            <person name="Riley R."/>
            <person name="Tritt A."/>
            <person name="Adam C."/>
            <person name="Daum C."/>
            <person name="Floudas D."/>
            <person name="Sun H."/>
            <person name="Yadav J.S."/>
            <person name="Pangilinan J."/>
            <person name="Larsson K.H."/>
            <person name="Matsuura K."/>
            <person name="Barry K."/>
            <person name="Labutti K."/>
            <person name="Kuo R."/>
            <person name="Ohm R.A."/>
            <person name="Bhattacharya S.S."/>
            <person name="Shirouzu T."/>
            <person name="Yoshinaga Y."/>
            <person name="Martin F.M."/>
            <person name="Grigoriev I.V."/>
            <person name="Hibbett D.S."/>
        </authorList>
    </citation>
    <scope>NUCLEOTIDE SEQUENCE [LARGE SCALE GENOMIC DNA]</scope>
    <source>
        <strain evidence="3 4">HHB12029</strain>
    </source>
</reference>
<gene>
    <name evidence="3" type="ORF">EXIGLDRAFT_832875</name>
</gene>
<evidence type="ECO:0000313" key="4">
    <source>
        <dbReference type="Proteomes" id="UP000077266"/>
    </source>
</evidence>
<dbReference type="InterPro" id="IPR040976">
    <property type="entry name" value="Pkinase_fungal"/>
</dbReference>
<evidence type="ECO:0000313" key="3">
    <source>
        <dbReference type="EMBL" id="KZV97472.1"/>
    </source>
</evidence>
<name>A0A165L7P3_EXIGL</name>
<dbReference type="OrthoDB" id="2925062at2759"/>
<proteinExistence type="predicted"/>
<dbReference type="Pfam" id="PF17667">
    <property type="entry name" value="Pkinase_fungal"/>
    <property type="match status" value="1"/>
</dbReference>
<feature type="domain" description="Fungal-type protein kinase" evidence="2">
    <location>
        <begin position="359"/>
        <end position="507"/>
    </location>
</feature>
<protein>
    <recommendedName>
        <fullName evidence="2">Fungal-type protein kinase domain-containing protein</fullName>
    </recommendedName>
</protein>
<keyword evidence="4" id="KW-1185">Reference proteome</keyword>
<organism evidence="3 4">
    <name type="scientific">Exidia glandulosa HHB12029</name>
    <dbReference type="NCBI Taxonomy" id="1314781"/>
    <lineage>
        <taxon>Eukaryota</taxon>
        <taxon>Fungi</taxon>
        <taxon>Dikarya</taxon>
        <taxon>Basidiomycota</taxon>
        <taxon>Agaricomycotina</taxon>
        <taxon>Agaricomycetes</taxon>
        <taxon>Auriculariales</taxon>
        <taxon>Exidiaceae</taxon>
        <taxon>Exidia</taxon>
    </lineage>
</organism>
<dbReference type="EMBL" id="KV425930">
    <property type="protein sequence ID" value="KZV97472.1"/>
    <property type="molecule type" value="Genomic_DNA"/>
</dbReference>